<dbReference type="Gene3D" id="1.25.40.10">
    <property type="entry name" value="Tetratricopeptide repeat domain"/>
    <property type="match status" value="3"/>
</dbReference>
<feature type="repeat" description="TPR" evidence="1">
    <location>
        <begin position="698"/>
        <end position="731"/>
    </location>
</feature>
<dbReference type="PROSITE" id="PS50005">
    <property type="entry name" value="TPR"/>
    <property type="match status" value="2"/>
</dbReference>
<dbReference type="PROSITE" id="PS50293">
    <property type="entry name" value="TPR_REGION"/>
    <property type="match status" value="1"/>
</dbReference>
<proteinExistence type="predicted"/>
<evidence type="ECO:0000256" key="2">
    <source>
        <dbReference type="SAM" id="Phobius"/>
    </source>
</evidence>
<feature type="transmembrane region" description="Helical" evidence="2">
    <location>
        <begin position="38"/>
        <end position="57"/>
    </location>
</feature>
<dbReference type="Pfam" id="PF13432">
    <property type="entry name" value="TPR_16"/>
    <property type="match status" value="1"/>
</dbReference>
<feature type="transmembrane region" description="Helical" evidence="2">
    <location>
        <begin position="448"/>
        <end position="464"/>
    </location>
</feature>
<keyword evidence="2" id="KW-0812">Transmembrane</keyword>
<comment type="caution">
    <text evidence="3">The sequence shown here is derived from an EMBL/GenBank/DDBJ whole genome shotgun (WGS) entry which is preliminary data.</text>
</comment>
<dbReference type="PANTHER" id="PTHR12558:SF13">
    <property type="entry name" value="CELL DIVISION CYCLE PROTEIN 27 HOMOLOG"/>
    <property type="match status" value="1"/>
</dbReference>
<gene>
    <name evidence="3" type="ORF">COT33_00335</name>
</gene>
<evidence type="ECO:0000313" key="4">
    <source>
        <dbReference type="Proteomes" id="UP000230088"/>
    </source>
</evidence>
<keyword evidence="2" id="KW-1133">Transmembrane helix</keyword>
<dbReference type="SMART" id="SM00028">
    <property type="entry name" value="TPR"/>
    <property type="match status" value="5"/>
</dbReference>
<feature type="transmembrane region" description="Helical" evidence="2">
    <location>
        <begin position="152"/>
        <end position="175"/>
    </location>
</feature>
<feature type="transmembrane region" description="Helical" evidence="2">
    <location>
        <begin position="252"/>
        <end position="272"/>
    </location>
</feature>
<feature type="transmembrane region" description="Helical" evidence="2">
    <location>
        <begin position="375"/>
        <end position="402"/>
    </location>
</feature>
<sequence length="777" mass="88185">MGKIFEKIIKLSLSLLVFLAPLFWLPFSFEAFEFNKQYLLFFLVSLAFFAWLAKMVLVDKEIRFRRTPLDIPILLFLAVAILSAIFSVDKFSSIFGFYGRFSDGLIGLLGLGAMYFLITNNVVVKSQILNPNDQSNPKSQTPNITVQGLLRVFLWSVFFVILFSYFSIFGIWQKIGQMGQMGLPAVMLQKTFNPVSGSLEGLAIFLAIIVVFLTGLLLSRERKDGKLGALCHYLLLISALGLLVLIDFSPAWLVVLVSLGIFFIFSLAKRIFREDVNRLLLVIFLLAISTFFLFFNTADFYNSNIFNFQKEQILSQGTSWKVALGAATDNIKTAFLGSGIGAYNYDFAKFKPVSFNQSPLWQIRYDRAGSYLSELLATVGFLGLISYLALVAIFLLISWLLLEGLKEDKGELRDVKGELRGNKGVQLPLLLAFFALLVAQLFYYQNTVLAFSFWFILGLAVISLQKTAREKTLSFKNFPEMNLVFSTLLLFLSLAVLISYYFLVRFYLADVNELKAQLMPSAEEQIKISEKAIRLNPKLTIYQVILARAYWLQIRQELNKPQSEIDITKLQEVVAKAIDWAKKAAEISPNNILTQETLGMIYRDVRPLAPGAADWAITYFQKAIALEPKNPVLWTELGKLYLTSDIQKARENFAKAKALKPDYLDSQIQDALSYEMEKNFDEAIRRLEEVVKNAPYNAEVKFNLGRLDFNNNRTDEAIAQFEDVLLLSPNNSNSLYSLGLAYAKKGEKAKAIQYFERVLQLNPGNQEVLKKLEELKK</sequence>
<feature type="transmembrane region" description="Helical" evidence="2">
    <location>
        <begin position="230"/>
        <end position="246"/>
    </location>
</feature>
<dbReference type="Proteomes" id="UP000230088">
    <property type="component" value="Unassembled WGS sequence"/>
</dbReference>
<protein>
    <submittedName>
        <fullName evidence="3">Uncharacterized protein</fullName>
    </submittedName>
</protein>
<dbReference type="EMBL" id="PEYD01000005">
    <property type="protein sequence ID" value="PIS39750.1"/>
    <property type="molecule type" value="Genomic_DNA"/>
</dbReference>
<dbReference type="InterPro" id="IPR019734">
    <property type="entry name" value="TPR_rpt"/>
</dbReference>
<evidence type="ECO:0000313" key="3">
    <source>
        <dbReference type="EMBL" id="PIS39750.1"/>
    </source>
</evidence>
<organism evidence="3 4">
    <name type="scientific">Candidatus Nealsonbacteria bacterium CG08_land_8_20_14_0_20_38_20</name>
    <dbReference type="NCBI Taxonomy" id="1974705"/>
    <lineage>
        <taxon>Bacteria</taxon>
        <taxon>Candidatus Nealsoniibacteriota</taxon>
    </lineage>
</organism>
<dbReference type="SUPFAM" id="SSF48452">
    <property type="entry name" value="TPR-like"/>
    <property type="match status" value="2"/>
</dbReference>
<feature type="transmembrane region" description="Helical" evidence="2">
    <location>
        <begin position="69"/>
        <end position="88"/>
    </location>
</feature>
<feature type="transmembrane region" description="Helical" evidence="2">
    <location>
        <begin position="484"/>
        <end position="503"/>
    </location>
</feature>
<keyword evidence="2" id="KW-0472">Membrane</keyword>
<evidence type="ECO:0000256" key="1">
    <source>
        <dbReference type="PROSITE-ProRule" id="PRU00339"/>
    </source>
</evidence>
<dbReference type="PANTHER" id="PTHR12558">
    <property type="entry name" value="CELL DIVISION CYCLE 16,23,27"/>
    <property type="match status" value="1"/>
</dbReference>
<feature type="transmembrane region" description="Helical" evidence="2">
    <location>
        <begin position="195"/>
        <end position="218"/>
    </location>
</feature>
<feature type="transmembrane region" description="Helical" evidence="2">
    <location>
        <begin position="279"/>
        <end position="298"/>
    </location>
</feature>
<accession>A0A2H0YMR3</accession>
<dbReference type="InterPro" id="IPR011990">
    <property type="entry name" value="TPR-like_helical_dom_sf"/>
</dbReference>
<feature type="transmembrane region" description="Helical" evidence="2">
    <location>
        <begin position="423"/>
        <end position="442"/>
    </location>
</feature>
<reference evidence="4" key="1">
    <citation type="submission" date="2017-09" db="EMBL/GenBank/DDBJ databases">
        <title>Depth-based differentiation of microbial function through sediment-hosted aquifers and enrichment of novel symbionts in the deep terrestrial subsurface.</title>
        <authorList>
            <person name="Probst A.J."/>
            <person name="Ladd B."/>
            <person name="Jarett J.K."/>
            <person name="Geller-Mcgrath D.E."/>
            <person name="Sieber C.M.K."/>
            <person name="Emerson J.B."/>
            <person name="Anantharaman K."/>
            <person name="Thomas B.C."/>
            <person name="Malmstrom R."/>
            <person name="Stieglmeier M."/>
            <person name="Klingl A."/>
            <person name="Woyke T."/>
            <person name="Ryan C.M."/>
            <person name="Banfield J.F."/>
        </authorList>
    </citation>
    <scope>NUCLEOTIDE SEQUENCE [LARGE SCALE GENOMIC DNA]</scope>
</reference>
<name>A0A2H0YMR3_9BACT</name>
<feature type="repeat" description="TPR" evidence="1">
    <location>
        <begin position="732"/>
        <end position="765"/>
    </location>
</feature>
<dbReference type="AlphaFoldDB" id="A0A2H0YMR3"/>
<keyword evidence="1" id="KW-0802">TPR repeat</keyword>
<feature type="transmembrane region" description="Helical" evidence="2">
    <location>
        <begin position="94"/>
        <end position="118"/>
    </location>
</feature>